<organism evidence="3 4">
    <name type="scientific">Penicillium digitatum (strain PHI26 / CECT 20796)</name>
    <name type="common">Green mold</name>
    <dbReference type="NCBI Taxonomy" id="1170229"/>
    <lineage>
        <taxon>Eukaryota</taxon>
        <taxon>Fungi</taxon>
        <taxon>Dikarya</taxon>
        <taxon>Ascomycota</taxon>
        <taxon>Pezizomycotina</taxon>
        <taxon>Eurotiomycetes</taxon>
        <taxon>Eurotiomycetidae</taxon>
        <taxon>Eurotiales</taxon>
        <taxon>Aspergillaceae</taxon>
        <taxon>Penicillium</taxon>
    </lineage>
</organism>
<feature type="domain" description="Xylanolytic transcriptional activator regulatory" evidence="2">
    <location>
        <begin position="110"/>
        <end position="182"/>
    </location>
</feature>
<keyword evidence="4" id="KW-1185">Reference proteome</keyword>
<accession>K9FN70</accession>
<proteinExistence type="predicted"/>
<evidence type="ECO:0000259" key="2">
    <source>
        <dbReference type="SMART" id="SM00906"/>
    </source>
</evidence>
<comment type="caution">
    <text evidence="3">The sequence shown here is derived from an EMBL/GenBank/DDBJ whole genome shotgun (WGS) entry which is preliminary data.</text>
</comment>
<dbReference type="eggNOG" id="ENOG502RPBH">
    <property type="taxonomic scope" value="Eukaryota"/>
</dbReference>
<dbReference type="GO" id="GO:0003700">
    <property type="term" value="F:DNA-binding transcription factor activity"/>
    <property type="evidence" value="ECO:0007669"/>
    <property type="project" value="InterPro"/>
</dbReference>
<dbReference type="GO" id="GO:0006351">
    <property type="term" value="P:DNA-templated transcription"/>
    <property type="evidence" value="ECO:0007669"/>
    <property type="project" value="InterPro"/>
</dbReference>
<dbReference type="PANTHER" id="PTHR46910">
    <property type="entry name" value="TRANSCRIPTION FACTOR PDR1"/>
    <property type="match status" value="1"/>
</dbReference>
<dbReference type="GO" id="GO:0003677">
    <property type="term" value="F:DNA binding"/>
    <property type="evidence" value="ECO:0007669"/>
    <property type="project" value="InterPro"/>
</dbReference>
<evidence type="ECO:0000313" key="4">
    <source>
        <dbReference type="Proteomes" id="UP000009882"/>
    </source>
</evidence>
<sequence>MSEYFNSYNKALPLFTESRLDKLLQRQYSWNPESSSSWWAAFNVILGLSYKARAQKAIDGSEDWKKSFGHIRNALNVVVELLMRAADILAVQGLLGLAMFFHETPDPQPLFTFAAAAMRLAQSIGLHRSHTYGLDHAEIEERNRTFWIAFIVDADICHKTGRPAAQDTNDFNTVLPTELPHDGLGLVQLDGIEVNYLRAYARFSLLQRDIYCRLYTTTATQKSGQDLIKEVKDCEAALLDWKKCIPIELQPQPKFSAGQNFFYQCILRLHFAYHCCYAQLHQICLHAKRLIEVEMIGNASPNSIPEMEHCISGSLTAARSAVDLLEHVEKFGLSFTWYAQFCVLFWRQLKQMLTSVQGVLYTSLLLWSQRSSPISSHTHTKIPLRIFI</sequence>
<protein>
    <recommendedName>
        <fullName evidence="2">Xylanolytic transcriptional activator regulatory domain-containing protein</fullName>
    </recommendedName>
</protein>
<dbReference type="InterPro" id="IPR007219">
    <property type="entry name" value="XnlR_reg_dom"/>
</dbReference>
<gene>
    <name evidence="3" type="ORF">PDIG_52980</name>
</gene>
<dbReference type="Proteomes" id="UP000009882">
    <property type="component" value="Unassembled WGS sequence"/>
</dbReference>
<dbReference type="OMA" id="DADICHK"/>
<evidence type="ECO:0000313" key="3">
    <source>
        <dbReference type="EMBL" id="EKV11045.1"/>
    </source>
</evidence>
<dbReference type="AlphaFoldDB" id="K9FN70"/>
<dbReference type="CDD" id="cd12148">
    <property type="entry name" value="fungal_TF_MHR"/>
    <property type="match status" value="1"/>
</dbReference>
<keyword evidence="1" id="KW-0539">Nucleus</keyword>
<dbReference type="GO" id="GO:0008270">
    <property type="term" value="F:zinc ion binding"/>
    <property type="evidence" value="ECO:0007669"/>
    <property type="project" value="InterPro"/>
</dbReference>
<dbReference type="EMBL" id="AKCT01000214">
    <property type="protein sequence ID" value="EKV11045.1"/>
    <property type="molecule type" value="Genomic_DNA"/>
</dbReference>
<dbReference type="PANTHER" id="PTHR46910:SF25">
    <property type="entry name" value="ABC-TRANSPORTER-REGULATING TRANSCRIPTION FACTOR"/>
    <property type="match status" value="1"/>
</dbReference>
<dbReference type="InterPro" id="IPR050987">
    <property type="entry name" value="AtrR-like"/>
</dbReference>
<dbReference type="Pfam" id="PF04082">
    <property type="entry name" value="Fungal_trans"/>
    <property type="match status" value="1"/>
</dbReference>
<dbReference type="STRING" id="1170229.K9FN70"/>
<dbReference type="InParanoid" id="K9FN70"/>
<dbReference type="SMART" id="SM00906">
    <property type="entry name" value="Fungal_trans"/>
    <property type="match status" value="1"/>
</dbReference>
<dbReference type="HOGENOM" id="CLU_011099_5_2_1"/>
<name>K9FN70_PEND2</name>
<reference evidence="4" key="1">
    <citation type="journal article" date="2012" name="BMC Genomics">
        <title>Genome sequence of the necrotrophic fungus Penicillium digitatum, the main postharvest pathogen of citrus.</title>
        <authorList>
            <person name="Marcet-Houben M."/>
            <person name="Ballester A.-R."/>
            <person name="de la Fuente B."/>
            <person name="Harries E."/>
            <person name="Marcos J.F."/>
            <person name="Gonzalez-Candelas L."/>
            <person name="Gabaldon T."/>
        </authorList>
    </citation>
    <scope>NUCLEOTIDE SEQUENCE [LARGE SCALE GENOMIC DNA]</scope>
    <source>
        <strain evidence="4">PHI26 / CECT 20796</strain>
    </source>
</reference>
<dbReference type="OrthoDB" id="2123952at2759"/>
<evidence type="ECO:0000256" key="1">
    <source>
        <dbReference type="ARBA" id="ARBA00023242"/>
    </source>
</evidence>